<dbReference type="Gene3D" id="1.10.10.2910">
    <property type="match status" value="1"/>
</dbReference>
<evidence type="ECO:0000259" key="1">
    <source>
        <dbReference type="Pfam" id="PF06114"/>
    </source>
</evidence>
<gene>
    <name evidence="2" type="ORF">GCM10009416_11740</name>
</gene>
<dbReference type="Pfam" id="PF06114">
    <property type="entry name" value="Peptidase_M78"/>
    <property type="match status" value="1"/>
</dbReference>
<feature type="domain" description="IrrE N-terminal-like" evidence="1">
    <location>
        <begin position="33"/>
        <end position="170"/>
    </location>
</feature>
<dbReference type="EMBL" id="BAAAFZ010000009">
    <property type="protein sequence ID" value="GAA0574691.1"/>
    <property type="molecule type" value="Genomic_DNA"/>
</dbReference>
<reference evidence="3" key="1">
    <citation type="journal article" date="2019" name="Int. J. Syst. Evol. Microbiol.">
        <title>The Global Catalogue of Microorganisms (GCM) 10K type strain sequencing project: providing services to taxonomists for standard genome sequencing and annotation.</title>
        <authorList>
            <consortium name="The Broad Institute Genomics Platform"/>
            <consortium name="The Broad Institute Genome Sequencing Center for Infectious Disease"/>
            <person name="Wu L."/>
            <person name="Ma J."/>
        </authorList>
    </citation>
    <scope>NUCLEOTIDE SEQUENCE [LARGE SCALE GENOMIC DNA]</scope>
    <source>
        <strain evidence="3">JCM 9933</strain>
    </source>
</reference>
<dbReference type="Proteomes" id="UP001501588">
    <property type="component" value="Unassembled WGS sequence"/>
</dbReference>
<evidence type="ECO:0000313" key="3">
    <source>
        <dbReference type="Proteomes" id="UP001501588"/>
    </source>
</evidence>
<keyword evidence="3" id="KW-1185">Reference proteome</keyword>
<name>A0ABP3PST5_9PROT</name>
<comment type="caution">
    <text evidence="2">The sequence shown here is derived from an EMBL/GenBank/DDBJ whole genome shotgun (WGS) entry which is preliminary data.</text>
</comment>
<evidence type="ECO:0000313" key="2">
    <source>
        <dbReference type="EMBL" id="GAA0574691.1"/>
    </source>
</evidence>
<dbReference type="PANTHER" id="PTHR43236">
    <property type="entry name" value="ANTITOXIN HIGA1"/>
    <property type="match status" value="1"/>
</dbReference>
<proteinExistence type="predicted"/>
<dbReference type="InterPro" id="IPR010359">
    <property type="entry name" value="IrrE_HExxH"/>
</dbReference>
<dbReference type="InterPro" id="IPR052345">
    <property type="entry name" value="Rad_response_metalloprotease"/>
</dbReference>
<organism evidence="2 3">
    <name type="scientific">Craurococcus roseus</name>
    <dbReference type="NCBI Taxonomy" id="77585"/>
    <lineage>
        <taxon>Bacteria</taxon>
        <taxon>Pseudomonadati</taxon>
        <taxon>Pseudomonadota</taxon>
        <taxon>Alphaproteobacteria</taxon>
        <taxon>Acetobacterales</taxon>
        <taxon>Acetobacteraceae</taxon>
        <taxon>Craurococcus</taxon>
    </lineage>
</organism>
<accession>A0ABP3PST5</accession>
<dbReference type="PANTHER" id="PTHR43236:SF2">
    <property type="entry name" value="BLL0069 PROTEIN"/>
    <property type="match status" value="1"/>
</dbReference>
<protein>
    <submittedName>
        <fullName evidence="2">ImmA/IrrE family metallo-endopeptidase</fullName>
    </submittedName>
</protein>
<sequence length="176" mass="19601">MPRRRRDPVAAATRLLEDAGIRKAPVPVELIARRLGAVIRRAPLDDELSGMLAINGDLTIIGVNSLHHPNRQRFTIAHECGHLALHRDEVSANVHVDRQFHVMMRDQKSSLGTDVLEIEANRFAAELLMPRFLVEPAIRAQALDVDDERSMANLAAAFRVSKSAMMYRVSSLLAPL</sequence>
<dbReference type="RefSeq" id="WP_343894245.1">
    <property type="nucleotide sequence ID" value="NZ_BAAAFZ010000009.1"/>
</dbReference>